<evidence type="ECO:0000313" key="4">
    <source>
        <dbReference type="Proteomes" id="UP001243757"/>
    </source>
</evidence>
<accession>A0ABT7EXN1</accession>
<keyword evidence="4" id="KW-1185">Reference proteome</keyword>
<dbReference type="Pfam" id="PF01569">
    <property type="entry name" value="PAP2"/>
    <property type="match status" value="1"/>
</dbReference>
<feature type="transmembrane region" description="Helical" evidence="1">
    <location>
        <begin position="97"/>
        <end position="117"/>
    </location>
</feature>
<feature type="transmembrane region" description="Helical" evidence="1">
    <location>
        <begin position="159"/>
        <end position="177"/>
    </location>
</feature>
<dbReference type="SUPFAM" id="SSF48317">
    <property type="entry name" value="Acid phosphatase/Vanadium-dependent haloperoxidase"/>
    <property type="match status" value="1"/>
</dbReference>
<feature type="transmembrane region" description="Helical" evidence="1">
    <location>
        <begin position="207"/>
        <end position="229"/>
    </location>
</feature>
<dbReference type="RefSeq" id="WP_284479909.1">
    <property type="nucleotide sequence ID" value="NZ_JASNJD010000003.1"/>
</dbReference>
<feature type="transmembrane region" description="Helical" evidence="1">
    <location>
        <begin position="184"/>
        <end position="201"/>
    </location>
</feature>
<feature type="transmembrane region" description="Helical" evidence="1">
    <location>
        <begin position="20"/>
        <end position="44"/>
    </location>
</feature>
<sequence length="304" mass="33368">MTPRAPAPSSGFRIGPALMIAWLAACLIFAILPGIDIAVSRLFFDPQSQSFPLSDLPALQFLRKLLWQGLNLMLLAAVALTIQGIFTRHAMRIPTRVWAFCASLMLLGPGILVNLVLKAHWGRARPADLEIFGGTLRFTPPLQISDQCPYNCSFVSGEAAFLTSGAIIIGLLLWHVVPAHRRRSLVIALALVLVATASMRVMKGRHFLSDVVWSMILTATLAHLLARLFRLAPELPRLSPQAFRSDLRTILQIFRGFRPAGAAVVTSLKCWGHICAGKISQISARSSRHDVPLPPEPPDRPRKS</sequence>
<evidence type="ECO:0000256" key="1">
    <source>
        <dbReference type="SAM" id="Phobius"/>
    </source>
</evidence>
<keyword evidence="1" id="KW-0472">Membrane</keyword>
<dbReference type="PROSITE" id="PS51257">
    <property type="entry name" value="PROKAR_LIPOPROTEIN"/>
    <property type="match status" value="1"/>
</dbReference>
<keyword evidence="1" id="KW-0812">Transmembrane</keyword>
<name>A0ABT7EXN1_9RHOB</name>
<dbReference type="CDD" id="cd03396">
    <property type="entry name" value="PAP2_like_6"/>
    <property type="match status" value="1"/>
</dbReference>
<comment type="caution">
    <text evidence="3">The sequence shown here is derived from an EMBL/GenBank/DDBJ whole genome shotgun (WGS) entry which is preliminary data.</text>
</comment>
<keyword evidence="1" id="KW-1133">Transmembrane helix</keyword>
<feature type="domain" description="Phosphatidic acid phosphatase type 2/haloperoxidase" evidence="2">
    <location>
        <begin position="98"/>
        <end position="229"/>
    </location>
</feature>
<gene>
    <name evidence="3" type="ORF">QO033_05345</name>
</gene>
<dbReference type="Gene3D" id="1.20.144.10">
    <property type="entry name" value="Phosphatidic acid phosphatase type 2/haloperoxidase"/>
    <property type="match status" value="1"/>
</dbReference>
<protein>
    <submittedName>
        <fullName evidence="3">Phosphatase PAP2 family protein</fullName>
    </submittedName>
</protein>
<dbReference type="Proteomes" id="UP001243757">
    <property type="component" value="Unassembled WGS sequence"/>
</dbReference>
<feature type="transmembrane region" description="Helical" evidence="1">
    <location>
        <begin position="64"/>
        <end position="85"/>
    </location>
</feature>
<organism evidence="3 4">
    <name type="scientific">Pseudodonghicola flavimaris</name>
    <dbReference type="NCBI Taxonomy" id="3050036"/>
    <lineage>
        <taxon>Bacteria</taxon>
        <taxon>Pseudomonadati</taxon>
        <taxon>Pseudomonadota</taxon>
        <taxon>Alphaproteobacteria</taxon>
        <taxon>Rhodobacterales</taxon>
        <taxon>Paracoccaceae</taxon>
        <taxon>Pseudodonghicola</taxon>
    </lineage>
</organism>
<reference evidence="3 4" key="1">
    <citation type="submission" date="2023-05" db="EMBL/GenBank/DDBJ databases">
        <title>Pseudodonghicola sp. nov.</title>
        <authorList>
            <person name="Huang J."/>
        </authorList>
    </citation>
    <scope>NUCLEOTIDE SEQUENCE [LARGE SCALE GENOMIC DNA]</scope>
    <source>
        <strain evidence="3 4">IC7</strain>
    </source>
</reference>
<dbReference type="InterPro" id="IPR036938">
    <property type="entry name" value="PAP2/HPO_sf"/>
</dbReference>
<evidence type="ECO:0000313" key="3">
    <source>
        <dbReference type="EMBL" id="MDK3017089.1"/>
    </source>
</evidence>
<proteinExistence type="predicted"/>
<dbReference type="EMBL" id="JASNJD010000003">
    <property type="protein sequence ID" value="MDK3017089.1"/>
    <property type="molecule type" value="Genomic_DNA"/>
</dbReference>
<evidence type="ECO:0000259" key="2">
    <source>
        <dbReference type="Pfam" id="PF01569"/>
    </source>
</evidence>
<dbReference type="InterPro" id="IPR000326">
    <property type="entry name" value="PAP2/HPO"/>
</dbReference>